<dbReference type="Proteomes" id="UP000276133">
    <property type="component" value="Unassembled WGS sequence"/>
</dbReference>
<dbReference type="AlphaFoldDB" id="A0A3M7PK83"/>
<name>A0A3M7PK83_BRAPC</name>
<sequence>MRYEIDMVGSEKFFNKSTWKIAKSLIDQKFVQMFAKKIPLSLKFRQFRKKIPAELKNLLKDGNSAFNN</sequence>
<reference evidence="1 2" key="1">
    <citation type="journal article" date="2018" name="Sci. Rep.">
        <title>Genomic signatures of local adaptation to the degree of environmental predictability in rotifers.</title>
        <authorList>
            <person name="Franch-Gras L."/>
            <person name="Hahn C."/>
            <person name="Garcia-Roger E.M."/>
            <person name="Carmona M.J."/>
            <person name="Serra M."/>
            <person name="Gomez A."/>
        </authorList>
    </citation>
    <scope>NUCLEOTIDE SEQUENCE [LARGE SCALE GENOMIC DNA]</scope>
    <source>
        <strain evidence="1">HYR1</strain>
    </source>
</reference>
<comment type="caution">
    <text evidence="1">The sequence shown here is derived from an EMBL/GenBank/DDBJ whole genome shotgun (WGS) entry which is preliminary data.</text>
</comment>
<proteinExistence type="predicted"/>
<keyword evidence="2" id="KW-1185">Reference proteome</keyword>
<dbReference type="EMBL" id="REGN01010245">
    <property type="protein sequence ID" value="RMZ99393.1"/>
    <property type="molecule type" value="Genomic_DNA"/>
</dbReference>
<evidence type="ECO:0000313" key="2">
    <source>
        <dbReference type="Proteomes" id="UP000276133"/>
    </source>
</evidence>
<gene>
    <name evidence="1" type="ORF">BpHYR1_030339</name>
</gene>
<evidence type="ECO:0000313" key="1">
    <source>
        <dbReference type="EMBL" id="RMZ99393.1"/>
    </source>
</evidence>
<protein>
    <submittedName>
        <fullName evidence="1">Uncharacterized protein</fullName>
    </submittedName>
</protein>
<organism evidence="1 2">
    <name type="scientific">Brachionus plicatilis</name>
    <name type="common">Marine rotifer</name>
    <name type="synonym">Brachionus muelleri</name>
    <dbReference type="NCBI Taxonomy" id="10195"/>
    <lineage>
        <taxon>Eukaryota</taxon>
        <taxon>Metazoa</taxon>
        <taxon>Spiralia</taxon>
        <taxon>Gnathifera</taxon>
        <taxon>Rotifera</taxon>
        <taxon>Eurotatoria</taxon>
        <taxon>Monogononta</taxon>
        <taxon>Pseudotrocha</taxon>
        <taxon>Ploima</taxon>
        <taxon>Brachionidae</taxon>
        <taxon>Brachionus</taxon>
    </lineage>
</organism>
<accession>A0A3M7PK83</accession>